<accession>X0XVV4</accession>
<dbReference type="GO" id="GO:0043138">
    <property type="term" value="F:3'-5' DNA helicase activity"/>
    <property type="evidence" value="ECO:0007669"/>
    <property type="project" value="TreeGrafter"/>
</dbReference>
<name>X0XVV4_9ZZZZ</name>
<evidence type="ECO:0000256" key="2">
    <source>
        <dbReference type="ARBA" id="ARBA00022840"/>
    </source>
</evidence>
<dbReference type="GO" id="GO:0003677">
    <property type="term" value="F:DNA binding"/>
    <property type="evidence" value="ECO:0007669"/>
    <property type="project" value="UniProtKB-KW"/>
</dbReference>
<evidence type="ECO:0000313" key="5">
    <source>
        <dbReference type="EMBL" id="GAG28921.1"/>
    </source>
</evidence>
<keyword evidence="2" id="KW-0067">ATP-binding</keyword>
<dbReference type="InterPro" id="IPR042115">
    <property type="entry name" value="PriA_3primeBD_sf"/>
</dbReference>
<dbReference type="GO" id="GO:0006302">
    <property type="term" value="P:double-strand break repair"/>
    <property type="evidence" value="ECO:0007669"/>
    <property type="project" value="TreeGrafter"/>
</dbReference>
<dbReference type="GO" id="GO:0005524">
    <property type="term" value="F:ATP binding"/>
    <property type="evidence" value="ECO:0007669"/>
    <property type="project" value="UniProtKB-KW"/>
</dbReference>
<feature type="non-terminal residue" evidence="5">
    <location>
        <position position="235"/>
    </location>
</feature>
<dbReference type="PANTHER" id="PTHR30580">
    <property type="entry name" value="PRIMOSOMAL PROTEIN N"/>
    <property type="match status" value="1"/>
</dbReference>
<dbReference type="AlphaFoldDB" id="X0XVV4"/>
<evidence type="ECO:0000256" key="1">
    <source>
        <dbReference type="ARBA" id="ARBA00022741"/>
    </source>
</evidence>
<gene>
    <name evidence="5" type="ORF">S01H1_71564</name>
</gene>
<evidence type="ECO:0000256" key="3">
    <source>
        <dbReference type="ARBA" id="ARBA00023125"/>
    </source>
</evidence>
<dbReference type="GO" id="GO:0006310">
    <property type="term" value="P:DNA recombination"/>
    <property type="evidence" value="ECO:0007669"/>
    <property type="project" value="TreeGrafter"/>
</dbReference>
<reference evidence="5" key="1">
    <citation type="journal article" date="2014" name="Front. Microbiol.">
        <title>High frequency of phylogenetically diverse reductive dehalogenase-homologous genes in deep subseafloor sedimentary metagenomes.</title>
        <authorList>
            <person name="Kawai M."/>
            <person name="Futagami T."/>
            <person name="Toyoda A."/>
            <person name="Takaki Y."/>
            <person name="Nishi S."/>
            <person name="Hori S."/>
            <person name="Arai W."/>
            <person name="Tsubouchi T."/>
            <person name="Morono Y."/>
            <person name="Uchiyama I."/>
            <person name="Ito T."/>
            <person name="Fujiyama A."/>
            <person name="Inagaki F."/>
            <person name="Takami H."/>
        </authorList>
    </citation>
    <scope>NUCLEOTIDE SEQUENCE</scope>
    <source>
        <strain evidence="5">Expedition CK06-06</strain>
    </source>
</reference>
<dbReference type="EMBL" id="BARS01047660">
    <property type="protein sequence ID" value="GAG28921.1"/>
    <property type="molecule type" value="Genomic_DNA"/>
</dbReference>
<organism evidence="5">
    <name type="scientific">marine sediment metagenome</name>
    <dbReference type="NCBI Taxonomy" id="412755"/>
    <lineage>
        <taxon>unclassified sequences</taxon>
        <taxon>metagenomes</taxon>
        <taxon>ecological metagenomes</taxon>
    </lineage>
</organism>
<dbReference type="GO" id="GO:0006270">
    <property type="term" value="P:DNA replication initiation"/>
    <property type="evidence" value="ECO:0007669"/>
    <property type="project" value="TreeGrafter"/>
</dbReference>
<protein>
    <recommendedName>
        <fullName evidence="4">Primosomal protein N' 3' DNA-binding domain-containing protein</fullName>
    </recommendedName>
</protein>
<comment type="caution">
    <text evidence="5">The sequence shown here is derived from an EMBL/GenBank/DDBJ whole genome shotgun (WGS) entry which is preliminary data.</text>
</comment>
<sequence length="235" mass="25240">MRDETSHRIAYTYRLPERLRELAGEGHLVQVPLGASTALGVIVALSDSPPPNLPHDAIRDVAEILDPLPVVTSTQIDLARWIADEYLEPLRQAMRLMLPPGMEARTSIVVSEAGGAIPGGLTEDEGTALGALQSHSGSMPLSTLMGRLRGDDREEAIHSLADRGLVETRFAFVPPKPAPPRVQYVRLLADDATIDSALPRLGHPSKQADALLALAHQLHAPPTLGELCEQVGCTE</sequence>
<proteinExistence type="predicted"/>
<evidence type="ECO:0000259" key="4">
    <source>
        <dbReference type="Pfam" id="PF17764"/>
    </source>
</evidence>
<dbReference type="PANTHER" id="PTHR30580:SF1">
    <property type="entry name" value="COMF OPERON PROTEIN 1"/>
    <property type="match status" value="1"/>
</dbReference>
<dbReference type="InterPro" id="IPR041222">
    <property type="entry name" value="PriA_3primeBD"/>
</dbReference>
<dbReference type="Gene3D" id="3.40.1440.60">
    <property type="entry name" value="PriA, 3(prime) DNA-binding domain"/>
    <property type="match status" value="1"/>
</dbReference>
<keyword evidence="3" id="KW-0238">DNA-binding</keyword>
<feature type="domain" description="Primosomal protein N' 3' DNA-binding" evidence="4">
    <location>
        <begin position="10"/>
        <end position="99"/>
    </location>
</feature>
<keyword evidence="1" id="KW-0547">Nucleotide-binding</keyword>
<dbReference type="Pfam" id="PF17764">
    <property type="entry name" value="PriA_3primeBD"/>
    <property type="match status" value="1"/>
</dbReference>